<dbReference type="Pfam" id="PF00067">
    <property type="entry name" value="p450"/>
    <property type="match status" value="1"/>
</dbReference>
<accession>A0A839S6W7</accession>
<protein>
    <recommendedName>
        <fullName evidence="5">Cytochrome P450</fullName>
    </recommendedName>
</protein>
<dbReference type="RefSeq" id="WP_183658596.1">
    <property type="nucleotide sequence ID" value="NZ_JACHWU010000007.1"/>
</dbReference>
<keyword evidence="2" id="KW-0503">Monooxygenase</keyword>
<proteinExistence type="inferred from homology"/>
<keyword evidence="4" id="KW-1185">Reference proteome</keyword>
<reference evidence="3 4" key="1">
    <citation type="submission" date="2020-08" db="EMBL/GenBank/DDBJ databases">
        <title>Genomic Encyclopedia of Type Strains, Phase III (KMG-III): the genomes of soil and plant-associated and newly described type strains.</title>
        <authorList>
            <person name="Whitman W."/>
        </authorList>
    </citation>
    <scope>NUCLEOTIDE SEQUENCE [LARGE SCALE GENOMIC DNA]</scope>
    <source>
        <strain evidence="3 4">CECT 8577</strain>
    </source>
</reference>
<evidence type="ECO:0000313" key="4">
    <source>
        <dbReference type="Proteomes" id="UP000550714"/>
    </source>
</evidence>
<dbReference type="SUPFAM" id="SSF48264">
    <property type="entry name" value="Cytochrome P450"/>
    <property type="match status" value="1"/>
</dbReference>
<dbReference type="GO" id="GO:0004497">
    <property type="term" value="F:monooxygenase activity"/>
    <property type="evidence" value="ECO:0007669"/>
    <property type="project" value="UniProtKB-KW"/>
</dbReference>
<dbReference type="InterPro" id="IPR017972">
    <property type="entry name" value="Cyt_P450_CS"/>
</dbReference>
<dbReference type="PANTHER" id="PTHR46696:SF6">
    <property type="entry name" value="P450, PUTATIVE (EUROFUNG)-RELATED"/>
    <property type="match status" value="1"/>
</dbReference>
<name>A0A839S6W7_9PSEU</name>
<evidence type="ECO:0000256" key="1">
    <source>
        <dbReference type="ARBA" id="ARBA00010617"/>
    </source>
</evidence>
<organism evidence="3 4">
    <name type="scientific">Prauserella isguenensis</name>
    <dbReference type="NCBI Taxonomy" id="1470180"/>
    <lineage>
        <taxon>Bacteria</taxon>
        <taxon>Bacillati</taxon>
        <taxon>Actinomycetota</taxon>
        <taxon>Actinomycetes</taxon>
        <taxon>Pseudonocardiales</taxon>
        <taxon>Pseudonocardiaceae</taxon>
        <taxon>Prauserella</taxon>
    </lineage>
</organism>
<dbReference type="PRINTS" id="PR00385">
    <property type="entry name" value="P450"/>
</dbReference>
<dbReference type="Proteomes" id="UP000550714">
    <property type="component" value="Unassembled WGS sequence"/>
</dbReference>
<evidence type="ECO:0000313" key="3">
    <source>
        <dbReference type="EMBL" id="MBB3053104.1"/>
    </source>
</evidence>
<keyword evidence="2" id="KW-0560">Oxidoreductase</keyword>
<dbReference type="Gene3D" id="1.10.630.10">
    <property type="entry name" value="Cytochrome P450"/>
    <property type="match status" value="1"/>
</dbReference>
<dbReference type="GO" id="GO:0016705">
    <property type="term" value="F:oxidoreductase activity, acting on paired donors, with incorporation or reduction of molecular oxygen"/>
    <property type="evidence" value="ECO:0007669"/>
    <property type="project" value="InterPro"/>
</dbReference>
<keyword evidence="2" id="KW-0349">Heme</keyword>
<sequence length="349" mass="37139">MAGVLRVMEVLSNDARTELQKAFPPFTPDEEPGDAARLKAREPIARAFSPERVRAMNAELTATISALLDRLDQRGPGDLMTAVGRPLPIHGKALALGFRDEDLPALVDGAYALSVLSSAGASLDGAKQLELAGAVVPYQRLLTDYVTERIASPGTDLISQIVTAVQDGGSTHTAAVARTTVETLIALIGAGQSTTTSSLGLAVHRLLSDGASWRALAANPGLAPQAVEELLRLDSPIQALSRRTTCPVTLGGAELESGTNVMAVFASANRDEAEFGDSDSLRIRRTPNRHLTFGHGPRSCVGMHLARRLLSGAIGELAQRFPDLRPSGEKALRLWPGMHRLVRALDVEW</sequence>
<comment type="similarity">
    <text evidence="1 2">Belongs to the cytochrome P450 family.</text>
</comment>
<dbReference type="GO" id="GO:0005506">
    <property type="term" value="F:iron ion binding"/>
    <property type="evidence" value="ECO:0007669"/>
    <property type="project" value="InterPro"/>
</dbReference>
<dbReference type="AlphaFoldDB" id="A0A839S6W7"/>
<comment type="caution">
    <text evidence="3">The sequence shown here is derived from an EMBL/GenBank/DDBJ whole genome shotgun (WGS) entry which is preliminary data.</text>
</comment>
<dbReference type="GO" id="GO:0020037">
    <property type="term" value="F:heme binding"/>
    <property type="evidence" value="ECO:0007669"/>
    <property type="project" value="InterPro"/>
</dbReference>
<gene>
    <name evidence="3" type="ORF">FHS23_004147</name>
</gene>
<dbReference type="InterPro" id="IPR036396">
    <property type="entry name" value="Cyt_P450_sf"/>
</dbReference>
<dbReference type="PANTHER" id="PTHR46696">
    <property type="entry name" value="P450, PUTATIVE (EUROFUNG)-RELATED"/>
    <property type="match status" value="1"/>
</dbReference>
<dbReference type="InterPro" id="IPR001128">
    <property type="entry name" value="Cyt_P450"/>
</dbReference>
<dbReference type="PRINTS" id="PR00359">
    <property type="entry name" value="BP450"/>
</dbReference>
<keyword evidence="2" id="KW-0479">Metal-binding</keyword>
<evidence type="ECO:0008006" key="5">
    <source>
        <dbReference type="Google" id="ProtNLM"/>
    </source>
</evidence>
<dbReference type="EMBL" id="JACHWU010000007">
    <property type="protein sequence ID" value="MBB3053104.1"/>
    <property type="molecule type" value="Genomic_DNA"/>
</dbReference>
<keyword evidence="2" id="KW-0408">Iron</keyword>
<dbReference type="InterPro" id="IPR002397">
    <property type="entry name" value="Cyt_P450_B"/>
</dbReference>
<dbReference type="PROSITE" id="PS00086">
    <property type="entry name" value="CYTOCHROME_P450"/>
    <property type="match status" value="1"/>
</dbReference>
<evidence type="ECO:0000256" key="2">
    <source>
        <dbReference type="RuleBase" id="RU000461"/>
    </source>
</evidence>